<feature type="transmembrane region" description="Helical" evidence="8">
    <location>
        <begin position="313"/>
        <end position="333"/>
    </location>
</feature>
<reference evidence="9" key="1">
    <citation type="journal article" date="2022" name="Pest Manag. Sci.">
        <title>Glutamicibacter halophytocola-mediated host fitness of potato tuber moth on Solanaceae crops.</title>
        <authorList>
            <person name="Wang W."/>
            <person name="Xiao G."/>
            <person name="Du G."/>
            <person name="Chang L."/>
            <person name="Yang Y."/>
            <person name="Ye J."/>
            <person name="Chen B."/>
        </authorList>
    </citation>
    <scope>NUCLEOTIDE SEQUENCE</scope>
    <source>
        <strain evidence="9">S2</strain>
    </source>
</reference>
<evidence type="ECO:0000256" key="8">
    <source>
        <dbReference type="SAM" id="Phobius"/>
    </source>
</evidence>
<dbReference type="EMBL" id="CP102487">
    <property type="protein sequence ID" value="UUX59428.1"/>
    <property type="molecule type" value="Genomic_DNA"/>
</dbReference>
<feature type="transmembrane region" description="Helical" evidence="8">
    <location>
        <begin position="69"/>
        <end position="88"/>
    </location>
</feature>
<keyword evidence="4 8" id="KW-0812">Transmembrane</keyword>
<gene>
    <name evidence="9" type="ORF">NUH22_01955</name>
</gene>
<keyword evidence="2" id="KW-1003">Cell membrane</keyword>
<sequence>MVLILAWTLIAIEPTGWDLSVYREGALTLLREPEDLYGPFVGPINDPGLPFTYPTFAALLFLPMAIFPYWVSVAVTMLASIVLTFFVGKDLATRIARRWPQLGRWVTPLTLTCLMLISGPFRDTIWFGQINILILGACYLALVNSKSMTPFAIAVGICAGIKLTPIALLILPLAMRKWRAVIIGTLVFFGTQAIGLVFQWRNTLDYWFDVVRDPSRVGNVGYIDNISLQGFLTRLGAGSLIWFVLALAVGLAFIALLYKLDGAVEPVVLLGIAATCPLLVSPVSWSHHWVWGPVMAYAWAVVALRLDAWPRRIMLAILVLFSMELMVSAKWTIRFFGIHPDHELAAWWYIWPAVPVVGMVLCLVIALWAKPRELLEASPV</sequence>
<feature type="transmembrane region" description="Helical" evidence="8">
    <location>
        <begin position="124"/>
        <end position="142"/>
    </location>
</feature>
<comment type="similarity">
    <text evidence="7">Belongs to the glycosyltransferase 87 family.</text>
</comment>
<protein>
    <submittedName>
        <fullName evidence="9">Glycosyltransferase 87 family protein</fullName>
    </submittedName>
</protein>
<evidence type="ECO:0000256" key="4">
    <source>
        <dbReference type="ARBA" id="ARBA00022692"/>
    </source>
</evidence>
<keyword evidence="6 8" id="KW-0472">Membrane</keyword>
<evidence type="ECO:0000256" key="1">
    <source>
        <dbReference type="ARBA" id="ARBA00004651"/>
    </source>
</evidence>
<evidence type="ECO:0000256" key="5">
    <source>
        <dbReference type="ARBA" id="ARBA00022989"/>
    </source>
</evidence>
<dbReference type="Pfam" id="PF09594">
    <property type="entry name" value="GT87"/>
    <property type="match status" value="1"/>
</dbReference>
<evidence type="ECO:0000313" key="10">
    <source>
        <dbReference type="Proteomes" id="UP001060018"/>
    </source>
</evidence>
<feature type="transmembrane region" description="Helical" evidence="8">
    <location>
        <begin position="345"/>
        <end position="369"/>
    </location>
</feature>
<name>A0AA95BU16_9MICC</name>
<dbReference type="GO" id="GO:0005886">
    <property type="term" value="C:plasma membrane"/>
    <property type="evidence" value="ECO:0007669"/>
    <property type="project" value="UniProtKB-SubCell"/>
</dbReference>
<accession>A0AA95BU16</accession>
<feature type="transmembrane region" description="Helical" evidence="8">
    <location>
        <begin position="267"/>
        <end position="283"/>
    </location>
</feature>
<dbReference type="Proteomes" id="UP001060018">
    <property type="component" value="Chromosome"/>
</dbReference>
<dbReference type="AlphaFoldDB" id="A0AA95BU16"/>
<comment type="subcellular location">
    <subcellularLocation>
        <location evidence="1">Cell membrane</location>
        <topology evidence="1">Multi-pass membrane protein</topology>
    </subcellularLocation>
</comment>
<organism evidence="9 10">
    <name type="scientific">Glutamicibacter halophytocola</name>
    <dbReference type="NCBI Taxonomy" id="1933880"/>
    <lineage>
        <taxon>Bacteria</taxon>
        <taxon>Bacillati</taxon>
        <taxon>Actinomycetota</taxon>
        <taxon>Actinomycetes</taxon>
        <taxon>Micrococcales</taxon>
        <taxon>Micrococcaceae</taxon>
        <taxon>Glutamicibacter</taxon>
    </lineage>
</organism>
<evidence type="ECO:0000256" key="2">
    <source>
        <dbReference type="ARBA" id="ARBA00022475"/>
    </source>
</evidence>
<evidence type="ECO:0000313" key="9">
    <source>
        <dbReference type="EMBL" id="UUX59428.1"/>
    </source>
</evidence>
<evidence type="ECO:0000256" key="7">
    <source>
        <dbReference type="ARBA" id="ARBA00024033"/>
    </source>
</evidence>
<evidence type="ECO:0000256" key="6">
    <source>
        <dbReference type="ARBA" id="ARBA00023136"/>
    </source>
</evidence>
<proteinExistence type="inferred from homology"/>
<keyword evidence="5 8" id="KW-1133">Transmembrane helix</keyword>
<feature type="transmembrane region" description="Helical" evidence="8">
    <location>
        <begin position="178"/>
        <end position="200"/>
    </location>
</feature>
<dbReference type="InterPro" id="IPR018584">
    <property type="entry name" value="GT87"/>
</dbReference>
<feature type="transmembrane region" description="Helical" evidence="8">
    <location>
        <begin position="289"/>
        <end position="306"/>
    </location>
</feature>
<feature type="transmembrane region" description="Helical" evidence="8">
    <location>
        <begin position="240"/>
        <end position="260"/>
    </location>
</feature>
<dbReference type="RefSeq" id="WP_171918664.1">
    <property type="nucleotide sequence ID" value="NZ_CP102487.1"/>
</dbReference>
<dbReference type="GO" id="GO:0016758">
    <property type="term" value="F:hexosyltransferase activity"/>
    <property type="evidence" value="ECO:0007669"/>
    <property type="project" value="InterPro"/>
</dbReference>
<evidence type="ECO:0000256" key="3">
    <source>
        <dbReference type="ARBA" id="ARBA00022679"/>
    </source>
</evidence>
<feature type="transmembrane region" description="Helical" evidence="8">
    <location>
        <begin position="148"/>
        <end position="171"/>
    </location>
</feature>
<keyword evidence="3" id="KW-0808">Transferase</keyword>